<evidence type="ECO:0000256" key="1">
    <source>
        <dbReference type="ARBA" id="ARBA00022801"/>
    </source>
</evidence>
<keyword evidence="1" id="KW-0378">Hydrolase</keyword>
<dbReference type="CDD" id="cd02696">
    <property type="entry name" value="MurNAc-LAA"/>
    <property type="match status" value="1"/>
</dbReference>
<feature type="domain" description="MurNAc-LAA" evidence="2">
    <location>
        <begin position="60"/>
        <end position="167"/>
    </location>
</feature>
<dbReference type="Proteomes" id="UP001605989">
    <property type="component" value="Unassembled WGS sequence"/>
</dbReference>
<dbReference type="SMART" id="SM00646">
    <property type="entry name" value="Ami_3"/>
    <property type="match status" value="1"/>
</dbReference>
<sequence length="178" mass="19941">MFVYLNPGHDMFRDPGAVNDHLALTEAQLARDLAWLISKRLDQHRIRNIVEQNDDLFGVICNANRWQADLFVSIHFNAFNRHATGTETFVSYTPHSVMAGHAIQQNLCAALELPDRGIKENMNLLVINSTSMPAVLVEVCFIDNDDDIQRYQARKGQTADAIATGIIQYMGQLEGKAA</sequence>
<dbReference type="RefSeq" id="WP_113855822.1">
    <property type="nucleotide sequence ID" value="NZ_CP011940.1"/>
</dbReference>
<evidence type="ECO:0000313" key="3">
    <source>
        <dbReference type="EMBL" id="MFG6272504.1"/>
    </source>
</evidence>
<reference evidence="3 4" key="1">
    <citation type="submission" date="2024-10" db="EMBL/GenBank/DDBJ databases">
        <authorList>
            <person name="Sang B.-I."/>
            <person name="Prabhaharan D."/>
        </authorList>
    </citation>
    <scope>NUCLEOTIDE SEQUENCE [LARGE SCALE GENOMIC DNA]</scope>
    <source>
        <strain evidence="3 4">MH</strain>
    </source>
</reference>
<evidence type="ECO:0000259" key="2">
    <source>
        <dbReference type="SMART" id="SM00646"/>
    </source>
</evidence>
<protein>
    <submittedName>
        <fullName evidence="3">N-acetylmuramoyl-L-alanine amidase</fullName>
    </submittedName>
</protein>
<proteinExistence type="predicted"/>
<evidence type="ECO:0000313" key="4">
    <source>
        <dbReference type="Proteomes" id="UP001605989"/>
    </source>
</evidence>
<dbReference type="Gene3D" id="3.40.630.40">
    <property type="entry name" value="Zn-dependent exopeptidases"/>
    <property type="match status" value="1"/>
</dbReference>
<dbReference type="InterPro" id="IPR050695">
    <property type="entry name" value="N-acetylmuramoyl_amidase_3"/>
</dbReference>
<dbReference type="SUPFAM" id="SSF53187">
    <property type="entry name" value="Zn-dependent exopeptidases"/>
    <property type="match status" value="1"/>
</dbReference>
<keyword evidence="4" id="KW-1185">Reference proteome</keyword>
<comment type="caution">
    <text evidence="3">The sequence shown here is derived from an EMBL/GenBank/DDBJ whole genome shotgun (WGS) entry which is preliminary data.</text>
</comment>
<dbReference type="PANTHER" id="PTHR30404:SF0">
    <property type="entry name" value="N-ACETYLMURAMOYL-L-ALANINE AMIDASE AMIC"/>
    <property type="match status" value="1"/>
</dbReference>
<dbReference type="PANTHER" id="PTHR30404">
    <property type="entry name" value="N-ACETYLMURAMOYL-L-ALANINE AMIDASE"/>
    <property type="match status" value="1"/>
</dbReference>
<name>A0ABW7DQ68_9FIRM</name>
<accession>A0ABW7DQ68</accession>
<dbReference type="Pfam" id="PF01520">
    <property type="entry name" value="Amidase_3"/>
    <property type="match status" value="1"/>
</dbReference>
<dbReference type="EMBL" id="JBIEKR010000003">
    <property type="protein sequence ID" value="MFG6272504.1"/>
    <property type="molecule type" value="Genomic_DNA"/>
</dbReference>
<organism evidence="3 4">
    <name type="scientific">Megasphaera hexanoica</name>
    <dbReference type="NCBI Taxonomy" id="1675036"/>
    <lineage>
        <taxon>Bacteria</taxon>
        <taxon>Bacillati</taxon>
        <taxon>Bacillota</taxon>
        <taxon>Negativicutes</taxon>
        <taxon>Veillonellales</taxon>
        <taxon>Veillonellaceae</taxon>
        <taxon>Megasphaera</taxon>
    </lineage>
</organism>
<gene>
    <name evidence="3" type="ORF">ACGTZG_04810</name>
</gene>
<dbReference type="InterPro" id="IPR002508">
    <property type="entry name" value="MurNAc-LAA_cat"/>
</dbReference>